<proteinExistence type="predicted"/>
<organism evidence="1 2">
    <name type="scientific">Nocardia cerradoensis</name>
    <dbReference type="NCBI Taxonomy" id="85688"/>
    <lineage>
        <taxon>Bacteria</taxon>
        <taxon>Bacillati</taxon>
        <taxon>Actinomycetota</taxon>
        <taxon>Actinomycetes</taxon>
        <taxon>Mycobacteriales</taxon>
        <taxon>Nocardiaceae</taxon>
        <taxon>Nocardia</taxon>
    </lineage>
</organism>
<sequence length="49" mass="4768">MVVRISSTGLLGARYPPAVYSGAGSARVSSLPLTVSGSAATTITAAGIM</sequence>
<dbReference type="EMBL" id="NGAF01000093">
    <property type="protein sequence ID" value="OXR39670.1"/>
    <property type="molecule type" value="Genomic_DNA"/>
</dbReference>
<gene>
    <name evidence="1" type="ORF">B7C42_08259</name>
</gene>
<reference evidence="1 2" key="1">
    <citation type="submission" date="2017-07" db="EMBL/GenBank/DDBJ databases">
        <title>First draft Genome Sequence of Nocardia cerradoensis isolated from human infection.</title>
        <authorList>
            <person name="Carrasco G."/>
        </authorList>
    </citation>
    <scope>NUCLEOTIDE SEQUENCE [LARGE SCALE GENOMIC DNA]</scope>
    <source>
        <strain evidence="1 2">CNM20130759</strain>
    </source>
</reference>
<dbReference type="Proteomes" id="UP000215506">
    <property type="component" value="Unassembled WGS sequence"/>
</dbReference>
<name>A0A231GSR4_9NOCA</name>
<keyword evidence="2" id="KW-1185">Reference proteome</keyword>
<comment type="caution">
    <text evidence="1">The sequence shown here is derived from an EMBL/GenBank/DDBJ whole genome shotgun (WGS) entry which is preliminary data.</text>
</comment>
<dbReference type="AlphaFoldDB" id="A0A231GSR4"/>
<evidence type="ECO:0000313" key="2">
    <source>
        <dbReference type="Proteomes" id="UP000215506"/>
    </source>
</evidence>
<evidence type="ECO:0000313" key="1">
    <source>
        <dbReference type="EMBL" id="OXR39670.1"/>
    </source>
</evidence>
<accession>A0A231GSR4</accession>
<protein>
    <submittedName>
        <fullName evidence="1">Uncharacterized protein</fullName>
    </submittedName>
</protein>